<organism evidence="4">
    <name type="scientific">marine metagenome</name>
    <dbReference type="NCBI Taxonomy" id="408172"/>
    <lineage>
        <taxon>unclassified sequences</taxon>
        <taxon>metagenomes</taxon>
        <taxon>ecological metagenomes</taxon>
    </lineage>
</organism>
<evidence type="ECO:0000256" key="3">
    <source>
        <dbReference type="ARBA" id="ARBA00022898"/>
    </source>
</evidence>
<accession>A0A381QSZ3</accession>
<feature type="non-terminal residue" evidence="4">
    <location>
        <position position="1"/>
    </location>
</feature>
<reference evidence="4" key="1">
    <citation type="submission" date="2018-05" db="EMBL/GenBank/DDBJ databases">
        <authorList>
            <person name="Lanie J.A."/>
            <person name="Ng W.-L."/>
            <person name="Kazmierczak K.M."/>
            <person name="Andrzejewski T.M."/>
            <person name="Davidsen T.M."/>
            <person name="Wayne K.J."/>
            <person name="Tettelin H."/>
            <person name="Glass J.I."/>
            <person name="Rusch D."/>
            <person name="Podicherti R."/>
            <person name="Tsui H.-C.T."/>
            <person name="Winkler M.E."/>
        </authorList>
    </citation>
    <scope>NUCLEOTIDE SEQUENCE</scope>
</reference>
<dbReference type="GO" id="GO:0019441">
    <property type="term" value="P:L-tryptophan catabolic process to kynurenine"/>
    <property type="evidence" value="ECO:0007669"/>
    <property type="project" value="TreeGrafter"/>
</dbReference>
<protein>
    <submittedName>
        <fullName evidence="4">Uncharacterized protein</fullName>
    </submittedName>
</protein>
<dbReference type="PANTHER" id="PTHR14084">
    <property type="entry name" value="KYNURENINASE"/>
    <property type="match status" value="1"/>
</dbReference>
<evidence type="ECO:0000256" key="2">
    <source>
        <dbReference type="ARBA" id="ARBA00022801"/>
    </source>
</evidence>
<dbReference type="InterPro" id="IPR015424">
    <property type="entry name" value="PyrdxlP-dep_Trfase"/>
</dbReference>
<keyword evidence="2" id="KW-0378">Hydrolase</keyword>
<dbReference type="PANTHER" id="PTHR14084:SF0">
    <property type="entry name" value="KYNURENINASE"/>
    <property type="match status" value="1"/>
</dbReference>
<dbReference type="InterPro" id="IPR010111">
    <property type="entry name" value="Kynureninase"/>
</dbReference>
<dbReference type="SUPFAM" id="SSF53383">
    <property type="entry name" value="PLP-dependent transferases"/>
    <property type="match status" value="1"/>
</dbReference>
<dbReference type="GO" id="GO:0009435">
    <property type="term" value="P:NAD+ biosynthetic process"/>
    <property type="evidence" value="ECO:0007669"/>
    <property type="project" value="InterPro"/>
</dbReference>
<dbReference type="GO" id="GO:0030429">
    <property type="term" value="F:kynureninase activity"/>
    <property type="evidence" value="ECO:0007669"/>
    <property type="project" value="InterPro"/>
</dbReference>
<gene>
    <name evidence="4" type="ORF">METZ01_LOCUS33537</name>
</gene>
<dbReference type="InterPro" id="IPR015422">
    <property type="entry name" value="PyrdxlP-dep_Trfase_small"/>
</dbReference>
<dbReference type="GO" id="GO:0030170">
    <property type="term" value="F:pyridoxal phosphate binding"/>
    <property type="evidence" value="ECO:0007669"/>
    <property type="project" value="InterPro"/>
</dbReference>
<dbReference type="Pfam" id="PF22580">
    <property type="entry name" value="KYNU_C"/>
    <property type="match status" value="1"/>
</dbReference>
<dbReference type="EMBL" id="UINC01001438">
    <property type="protein sequence ID" value="SUZ80683.1"/>
    <property type="molecule type" value="Genomic_DNA"/>
</dbReference>
<dbReference type="InterPro" id="IPR015421">
    <property type="entry name" value="PyrdxlP-dep_Trfase_major"/>
</dbReference>
<dbReference type="GO" id="GO:0043420">
    <property type="term" value="P:anthranilate metabolic process"/>
    <property type="evidence" value="ECO:0007669"/>
    <property type="project" value="TreeGrafter"/>
</dbReference>
<name>A0A381QSZ3_9ZZZZ</name>
<proteinExistence type="predicted"/>
<evidence type="ECO:0000256" key="1">
    <source>
        <dbReference type="ARBA" id="ARBA00022642"/>
    </source>
</evidence>
<evidence type="ECO:0000313" key="4">
    <source>
        <dbReference type="EMBL" id="SUZ80683.1"/>
    </source>
</evidence>
<dbReference type="AlphaFoldDB" id="A0A381QSZ3"/>
<dbReference type="PIRSF" id="PIRSF038800">
    <property type="entry name" value="KYNU"/>
    <property type="match status" value="1"/>
</dbReference>
<sequence length="427" mass="45651">VAVSALGPPPDLRPADELDAADPLAGFRDEFVHADDEPGLIYLDGNSLGRLPQRAVALASEVVERQWGHRLIRSWNEGWFDLPIRLGDRLAGLVGAGPGEVVLADNTSVCLYKAAVAALGVRPDRTRILTDDLNFPSDVQVLRAAARAAGPEHEVVVVGSDGVHGPLDGLRAALDDRTALVSLSHVAYRSGWSWDLGDVTGMAHDAGALVLWDLSHSVGAVPIDLGAARADLAVGCTYKYLNGGPGSPAFLYVSADLPELTNPVAGWYGSDDPFDFDFNADRAAGATRFLTGTPPVLSASLVNPGLDLVLEAGMDRLRAKSVALTERFLVLADEYLVERGFEVRSPRDADRRGSHVALAHPEARAVGQALIHEESVVPDHRPPDLLRFGFAPLYIRFADVDEAVARMVRVVDSGGADRWRETAPVVP</sequence>
<dbReference type="GO" id="GO:0005737">
    <property type="term" value="C:cytoplasm"/>
    <property type="evidence" value="ECO:0007669"/>
    <property type="project" value="InterPro"/>
</dbReference>
<dbReference type="Gene3D" id="3.90.1150.10">
    <property type="entry name" value="Aspartate Aminotransferase, domain 1"/>
    <property type="match status" value="1"/>
</dbReference>
<keyword evidence="1" id="KW-0662">Pyridine nucleotide biosynthesis</keyword>
<keyword evidence="3" id="KW-0663">Pyridoxal phosphate</keyword>
<dbReference type="Gene3D" id="3.40.640.10">
    <property type="entry name" value="Type I PLP-dependent aspartate aminotransferase-like (Major domain)"/>
    <property type="match status" value="1"/>
</dbReference>